<dbReference type="RefSeq" id="WP_210206132.1">
    <property type="nucleotide sequence ID" value="NZ_QJTF01000003.1"/>
</dbReference>
<proteinExistence type="predicted"/>
<organism evidence="2 3">
    <name type="scientific">Phyllobacterium leguminum</name>
    <dbReference type="NCBI Taxonomy" id="314237"/>
    <lineage>
        <taxon>Bacteria</taxon>
        <taxon>Pseudomonadati</taxon>
        <taxon>Pseudomonadota</taxon>
        <taxon>Alphaproteobacteria</taxon>
        <taxon>Hyphomicrobiales</taxon>
        <taxon>Phyllobacteriaceae</taxon>
        <taxon>Phyllobacterium</taxon>
    </lineage>
</organism>
<evidence type="ECO:0000313" key="3">
    <source>
        <dbReference type="Proteomes" id="UP000247454"/>
    </source>
</evidence>
<evidence type="ECO:0000313" key="2">
    <source>
        <dbReference type="EMBL" id="PYE89745.1"/>
    </source>
</evidence>
<feature type="signal peptide" evidence="1">
    <location>
        <begin position="1"/>
        <end position="24"/>
    </location>
</feature>
<dbReference type="Proteomes" id="UP000247454">
    <property type="component" value="Unassembled WGS sequence"/>
</dbReference>
<reference evidence="2 3" key="1">
    <citation type="submission" date="2018-06" db="EMBL/GenBank/DDBJ databases">
        <title>Genomic Encyclopedia of Type Strains, Phase III (KMG-III): the genomes of soil and plant-associated and newly described type strains.</title>
        <authorList>
            <person name="Whitman W."/>
        </authorList>
    </citation>
    <scope>NUCLEOTIDE SEQUENCE [LARGE SCALE GENOMIC DNA]</scope>
    <source>
        <strain evidence="2 3">ORS 1419</strain>
    </source>
</reference>
<dbReference type="SUPFAM" id="SSF51445">
    <property type="entry name" value="(Trans)glycosidases"/>
    <property type="match status" value="1"/>
</dbReference>
<comment type="caution">
    <text evidence="2">The sequence shown here is derived from an EMBL/GenBank/DDBJ whole genome shotgun (WGS) entry which is preliminary data.</text>
</comment>
<sequence length="382" mass="43291">MNSLRTIALIAGLTLAAALGGAEAAPRDPQGALGANFNEHLDMLRFDELELGRTKWVRGFYPMPLADKQPPQDNPGIRNLLQAEDRGYGTVLNMKFPFQKRAFPKPGTPAMAREMQRVTKLLDAVMGRVDILVIGNEPFIESRPADRNENLNAFYEYIAKQVIAFRRDKCGADCSTQLYLGALNRLQSPRHQTPATDRWVRYAASEPDIKGVDIHPHVASIKDSQPFVDYVLQRLRPDQRFLVTEFSLVHHWKKHLTDAAPAGFLAKYDMPPNLEVWQVIGAAIKSPFPQKKWNDFLASSRWYESRKNYICNQMALFRATKRLAVATHGYIQGPEAAKNWSPDKTPWLLNSVFATQTVRNWPDGTPGRGYAWIDDFRRCANP</sequence>
<evidence type="ECO:0000256" key="1">
    <source>
        <dbReference type="SAM" id="SignalP"/>
    </source>
</evidence>
<dbReference type="EMBL" id="QJTF01000003">
    <property type="protein sequence ID" value="PYE89745.1"/>
    <property type="molecule type" value="Genomic_DNA"/>
</dbReference>
<feature type="chain" id="PRO_5016256291" evidence="1">
    <location>
        <begin position="25"/>
        <end position="382"/>
    </location>
</feature>
<gene>
    <name evidence="2" type="ORF">C7477_103254</name>
</gene>
<protein>
    <submittedName>
        <fullName evidence="2">Uncharacterized protein</fullName>
    </submittedName>
</protein>
<dbReference type="AlphaFoldDB" id="A0A318T609"/>
<name>A0A318T609_9HYPH</name>
<keyword evidence="3" id="KW-1185">Reference proteome</keyword>
<accession>A0A318T609</accession>
<keyword evidence="1" id="KW-0732">Signal</keyword>
<dbReference type="InterPro" id="IPR017853">
    <property type="entry name" value="GH"/>
</dbReference>